<dbReference type="AlphaFoldDB" id="A0A9P5RZ44"/>
<name>A0A9P5RZ44_9FUNG</name>
<dbReference type="OrthoDB" id="19861at2759"/>
<comment type="caution">
    <text evidence="1">The sequence shown here is derived from an EMBL/GenBank/DDBJ whole genome shotgun (WGS) entry which is preliminary data.</text>
</comment>
<evidence type="ECO:0000313" key="1">
    <source>
        <dbReference type="EMBL" id="KAF9149790.1"/>
    </source>
</evidence>
<keyword evidence="2" id="KW-1185">Reference proteome</keyword>
<evidence type="ECO:0000313" key="2">
    <source>
        <dbReference type="Proteomes" id="UP000748756"/>
    </source>
</evidence>
<reference evidence="1" key="1">
    <citation type="journal article" date="2020" name="Fungal Divers.">
        <title>Resolving the Mortierellaceae phylogeny through synthesis of multi-gene phylogenetics and phylogenomics.</title>
        <authorList>
            <person name="Vandepol N."/>
            <person name="Liber J."/>
            <person name="Desiro A."/>
            <person name="Na H."/>
            <person name="Kennedy M."/>
            <person name="Barry K."/>
            <person name="Grigoriev I.V."/>
            <person name="Miller A.N."/>
            <person name="O'Donnell K."/>
            <person name="Stajich J.E."/>
            <person name="Bonito G."/>
        </authorList>
    </citation>
    <scope>NUCLEOTIDE SEQUENCE</scope>
    <source>
        <strain evidence="1">NRRL 6426</strain>
    </source>
</reference>
<protein>
    <submittedName>
        <fullName evidence="1">Uncharacterized protein</fullName>
    </submittedName>
</protein>
<sequence length="336" mass="37745">MDKVSAPRGILLPVADTSGLYAREAYKDLQDTIVEKFENNRLCTGKEVEKRFIVTALLAKYSIESRSSFQLRQSPYFPRPAKFKDVEKEVAWRYYMAPWYLEELQKCRTSVAGFEVVPMEAVEELYSKIGGVLKLSPDDLDGAKVTACERLEQALKTAKDPVTLMQYFSQAKESVAALLSQDAGNQVLKWLIADPNGSASGIMFEASVLRAFREGGRTFEIKGLETEDLASLDIPQISKNYLIKGPPLSKLIGSLIQARWIRPLDEPRLNYVVLSHVYADFEKQDYFISEGKIYRTVSADLLRVKQYVLKIDLQSTTGGKSPGLQIPMLQYAGTTT</sequence>
<dbReference type="Proteomes" id="UP000748756">
    <property type="component" value="Unassembled WGS sequence"/>
</dbReference>
<organism evidence="1 2">
    <name type="scientific">Linnemannia schmuckeri</name>
    <dbReference type="NCBI Taxonomy" id="64567"/>
    <lineage>
        <taxon>Eukaryota</taxon>
        <taxon>Fungi</taxon>
        <taxon>Fungi incertae sedis</taxon>
        <taxon>Mucoromycota</taxon>
        <taxon>Mortierellomycotina</taxon>
        <taxon>Mortierellomycetes</taxon>
        <taxon>Mortierellales</taxon>
        <taxon>Mortierellaceae</taxon>
        <taxon>Linnemannia</taxon>
    </lineage>
</organism>
<dbReference type="EMBL" id="JAAAUQ010000487">
    <property type="protein sequence ID" value="KAF9149790.1"/>
    <property type="molecule type" value="Genomic_DNA"/>
</dbReference>
<accession>A0A9P5RZ44</accession>
<gene>
    <name evidence="1" type="ORF">BG015_008385</name>
</gene>
<proteinExistence type="predicted"/>